<dbReference type="RefSeq" id="WP_041494802.1">
    <property type="nucleotide sequence ID" value="NZ_AP014548.1"/>
</dbReference>
<keyword evidence="1" id="KW-0472">Membrane</keyword>
<dbReference type="AlphaFoldDB" id="W8VZ65"/>
<dbReference type="EMBL" id="AP014548">
    <property type="protein sequence ID" value="BAO54036.1"/>
    <property type="molecule type" value="Genomic_DNA"/>
</dbReference>
<dbReference type="OrthoDB" id="981524at2"/>
<name>W8VZ65_9FLAO</name>
<dbReference type="STRING" id="1454201.NMS_0027"/>
<evidence type="ECO:0000313" key="2">
    <source>
        <dbReference type="EMBL" id="BAO54036.1"/>
    </source>
</evidence>
<protein>
    <submittedName>
        <fullName evidence="2">Uncharacterized protein</fullName>
    </submittedName>
</protein>
<feature type="transmembrane region" description="Helical" evidence="1">
    <location>
        <begin position="108"/>
        <end position="129"/>
    </location>
</feature>
<reference evidence="2 3" key="1">
    <citation type="journal article" date="2014" name="Proc. Natl. Acad. Sci. U.S.A.">
        <title>Functional characterization of flavobacteria rhodopsins reveals a unique class of light-driven chloride pump in bacteria.</title>
        <authorList>
            <person name="Yoshizawa S."/>
            <person name="Kumagai Y."/>
            <person name="Kim H."/>
            <person name="Ogura Y."/>
            <person name="Hayashi T."/>
            <person name="Iwasaki W."/>
            <person name="DeLong E.F."/>
            <person name="Kogure K."/>
        </authorList>
    </citation>
    <scope>NUCLEOTIDE SEQUENCE [LARGE SCALE GENOMIC DNA]</scope>
    <source>
        <strain evidence="2 3">S1-08</strain>
    </source>
</reference>
<gene>
    <name evidence="2" type="ORF">NMS_0027</name>
</gene>
<evidence type="ECO:0000256" key="1">
    <source>
        <dbReference type="SAM" id="Phobius"/>
    </source>
</evidence>
<dbReference type="KEGG" id="nmf:NMS_0027"/>
<keyword evidence="3" id="KW-1185">Reference proteome</keyword>
<keyword evidence="1" id="KW-1133">Transmembrane helix</keyword>
<evidence type="ECO:0000313" key="3">
    <source>
        <dbReference type="Proteomes" id="UP000031760"/>
    </source>
</evidence>
<keyword evidence="1" id="KW-0812">Transmembrane</keyword>
<dbReference type="HOGENOM" id="CLU_118087_0_0_10"/>
<sequence>MKKKNTHKDLGFEIPDGYFDTAMDRMFDTMNGKAANQELPFTVPKDYFENLESRILAATVEEKLKQSDSEITSPFDIPQGYFEQLEQRVLEVTADKPVVQMNRETPSWVVPLLAVAAIFIAMVTINGLFDGNVLTMQDIESDELAMYIADTDFTADQDAIDILYTDTDVLDDTAFNSSIDNEVLLNYLADEVDMNQMLEE</sequence>
<dbReference type="Proteomes" id="UP000031760">
    <property type="component" value="Chromosome"/>
</dbReference>
<accession>W8VZ65</accession>
<proteinExistence type="predicted"/>
<organism evidence="2 3">
    <name type="scientific">Nonlabens marinus S1-08</name>
    <dbReference type="NCBI Taxonomy" id="1454201"/>
    <lineage>
        <taxon>Bacteria</taxon>
        <taxon>Pseudomonadati</taxon>
        <taxon>Bacteroidota</taxon>
        <taxon>Flavobacteriia</taxon>
        <taxon>Flavobacteriales</taxon>
        <taxon>Flavobacteriaceae</taxon>
        <taxon>Nonlabens</taxon>
    </lineage>
</organism>